<dbReference type="Gene3D" id="3.40.50.2000">
    <property type="entry name" value="Glycogen Phosphorylase B"/>
    <property type="match status" value="1"/>
</dbReference>
<name>A0A369AKN5_9BURK</name>
<keyword evidence="1" id="KW-0808">Transferase</keyword>
<dbReference type="InterPro" id="IPR050519">
    <property type="entry name" value="Glycosyltransf_28_UgtP"/>
</dbReference>
<evidence type="ECO:0000313" key="1">
    <source>
        <dbReference type="EMBL" id="RCX09673.1"/>
    </source>
</evidence>
<dbReference type="PANTHER" id="PTHR43025">
    <property type="entry name" value="MONOGALACTOSYLDIACYLGLYCEROL SYNTHASE"/>
    <property type="match status" value="1"/>
</dbReference>
<accession>A0A369AKN5</accession>
<organism evidence="1 2">
    <name type="scientific">Extensimonas vulgaris</name>
    <dbReference type="NCBI Taxonomy" id="1031594"/>
    <lineage>
        <taxon>Bacteria</taxon>
        <taxon>Pseudomonadati</taxon>
        <taxon>Pseudomonadota</taxon>
        <taxon>Betaproteobacteria</taxon>
        <taxon>Burkholderiales</taxon>
        <taxon>Comamonadaceae</taxon>
        <taxon>Extensimonas</taxon>
    </lineage>
</organism>
<dbReference type="GO" id="GO:0016740">
    <property type="term" value="F:transferase activity"/>
    <property type="evidence" value="ECO:0007669"/>
    <property type="project" value="UniProtKB-KW"/>
</dbReference>
<evidence type="ECO:0000313" key="2">
    <source>
        <dbReference type="Proteomes" id="UP000252174"/>
    </source>
</evidence>
<comment type="caution">
    <text evidence="1">The sequence shown here is derived from an EMBL/GenBank/DDBJ whole genome shotgun (WGS) entry which is preliminary data.</text>
</comment>
<sequence length="390" mass="43779">MTCIDLVFFDAGGGHRASANALEAVIHEQGRPWQVRLVNLFEVLDPQGYFRKLTGMRPEDLYNRRLERGWTLSFRQELKLLQAVIRLAHPRLVRRLQQHWLRTEPDMVVSVVPNFNRALYASLTSALPGVPYVTILTDLADYPPHFWIERGQAQHFICGTPKAVAQAYAMGYGPEQVHATSGMILRPDFYRPLEIDRVSERRKHGLDPGLPTGLVLFGGSGSAAMLGIAERLKDTQLILVCGHNEALANKLRALPAAAPRLVLGFTREIPYYMELADFFIGKPGPGSLSEAVQKNLPVIVERNAWTMPQERYNTVWVQEQQIGIVLRSFRSIRRAVAEMVQQLDTYRARVRPLENRAVFEIPDILAGILAQAQGPAQDGASAAAEKILFR</sequence>
<proteinExistence type="predicted"/>
<dbReference type="OrthoDB" id="9815663at2"/>
<dbReference type="AlphaFoldDB" id="A0A369AKN5"/>
<dbReference type="PANTHER" id="PTHR43025:SF3">
    <property type="entry name" value="MONOGALACTOSYLDIACYLGLYCEROL SYNTHASE 1, CHLOROPLASTIC"/>
    <property type="match status" value="1"/>
</dbReference>
<protein>
    <submittedName>
        <fullName evidence="1">UDP-N-acetylglucosamine:LPS N-acetylglucosamine transferase</fullName>
    </submittedName>
</protein>
<reference evidence="1 2" key="1">
    <citation type="submission" date="2018-07" db="EMBL/GenBank/DDBJ databases">
        <title>Genomic Encyclopedia of Type Strains, Phase IV (KMG-IV): sequencing the most valuable type-strain genomes for metagenomic binning, comparative biology and taxonomic classification.</title>
        <authorList>
            <person name="Goeker M."/>
        </authorList>
    </citation>
    <scope>NUCLEOTIDE SEQUENCE [LARGE SCALE GENOMIC DNA]</scope>
    <source>
        <strain evidence="1 2">DSM 100911</strain>
    </source>
</reference>
<keyword evidence="2" id="KW-1185">Reference proteome</keyword>
<gene>
    <name evidence="1" type="ORF">DFR45_10433</name>
</gene>
<dbReference type="EMBL" id="QPJU01000004">
    <property type="protein sequence ID" value="RCX09673.1"/>
    <property type="molecule type" value="Genomic_DNA"/>
</dbReference>
<dbReference type="SUPFAM" id="SSF53756">
    <property type="entry name" value="UDP-Glycosyltransferase/glycogen phosphorylase"/>
    <property type="match status" value="1"/>
</dbReference>
<dbReference type="RefSeq" id="WP_114483062.1">
    <property type="nucleotide sequence ID" value="NZ_QPJU01000004.1"/>
</dbReference>
<dbReference type="Proteomes" id="UP000252174">
    <property type="component" value="Unassembled WGS sequence"/>
</dbReference>